<organism evidence="3 4">
    <name type="scientific">Rotaria magnacalcarata</name>
    <dbReference type="NCBI Taxonomy" id="392030"/>
    <lineage>
        <taxon>Eukaryota</taxon>
        <taxon>Metazoa</taxon>
        <taxon>Spiralia</taxon>
        <taxon>Gnathifera</taxon>
        <taxon>Rotifera</taxon>
        <taxon>Eurotatoria</taxon>
        <taxon>Bdelloidea</taxon>
        <taxon>Philodinida</taxon>
        <taxon>Philodinidae</taxon>
        <taxon>Rotaria</taxon>
    </lineage>
</organism>
<dbReference type="InterPro" id="IPR009057">
    <property type="entry name" value="Homeodomain-like_sf"/>
</dbReference>
<dbReference type="GO" id="GO:0005634">
    <property type="term" value="C:nucleus"/>
    <property type="evidence" value="ECO:0007669"/>
    <property type="project" value="TreeGrafter"/>
</dbReference>
<feature type="domain" description="DDE-1" evidence="2">
    <location>
        <begin position="207"/>
        <end position="349"/>
    </location>
</feature>
<gene>
    <name evidence="3" type="ORF">XDN619_LOCUS4414</name>
</gene>
<evidence type="ECO:0000313" key="4">
    <source>
        <dbReference type="Proteomes" id="UP000663887"/>
    </source>
</evidence>
<feature type="compositionally biased region" description="Basic residues" evidence="1">
    <location>
        <begin position="652"/>
        <end position="665"/>
    </location>
</feature>
<reference evidence="3" key="1">
    <citation type="submission" date="2021-02" db="EMBL/GenBank/DDBJ databases">
        <authorList>
            <person name="Nowell W R."/>
        </authorList>
    </citation>
    <scope>NUCLEOTIDE SEQUENCE</scope>
</reference>
<dbReference type="EMBL" id="CAJNRG010000928">
    <property type="protein sequence ID" value="CAF2023357.1"/>
    <property type="molecule type" value="Genomic_DNA"/>
</dbReference>
<dbReference type="Gene3D" id="3.30.420.10">
    <property type="entry name" value="Ribonuclease H-like superfamily/Ribonuclease H"/>
    <property type="match status" value="1"/>
</dbReference>
<proteinExistence type="predicted"/>
<evidence type="ECO:0000313" key="3">
    <source>
        <dbReference type="EMBL" id="CAF2023357.1"/>
    </source>
</evidence>
<dbReference type="GO" id="GO:0003677">
    <property type="term" value="F:DNA binding"/>
    <property type="evidence" value="ECO:0007669"/>
    <property type="project" value="TreeGrafter"/>
</dbReference>
<name>A0A816N5A9_9BILA</name>
<dbReference type="PANTHER" id="PTHR19303">
    <property type="entry name" value="TRANSPOSON"/>
    <property type="match status" value="1"/>
</dbReference>
<dbReference type="InterPro" id="IPR050863">
    <property type="entry name" value="CenT-Element_Derived"/>
</dbReference>
<comment type="caution">
    <text evidence="3">The sequence shown here is derived from an EMBL/GenBank/DDBJ whole genome shotgun (WGS) entry which is preliminary data.</text>
</comment>
<dbReference type="InterPro" id="IPR036397">
    <property type="entry name" value="RNaseH_sf"/>
</dbReference>
<dbReference type="Pfam" id="PF03184">
    <property type="entry name" value="DDE_1"/>
    <property type="match status" value="1"/>
</dbReference>
<sequence>MVRHYKRKTISKYSEADIQKALEAIRNENLKPCDVACDRNIPLSTLYARLAGKHGHAKRGGHTIFSTEEEEFLVHTVEIFEKWQLPLLRKSLIDIARSYMLELGKKISRTAPLLDWFSGFMTRHPELKVTQSMKLEKVRSVSCNPQAIQGWFKNLHDVLVKYKLLDRPNAIFNVDECGFLDDPGRLCVIVKRSTKYPIASHSGTGKNLTTVLVCSSANGKILPPYIIFQGAHLWSSWISKNCFPGTRFNASLSGWVEEQIFFDWLRYHFIPYVKDIPKPVLLILDGHNAHISTRISKIAIEYGIELLCLPPHSTTLLQPLDVVTLTKVKTAWRLLLNKHNTQTNSKPIDKKRFSYLVGELWRNHILSSHCSSGFSRAGIYPFDPRVVTKERMLIPPSSTFSNTSTNSKDDSVLIKHTPRVTRSSSCDNFSTAALNATTTLLQQAPRISSVPEPINYSSGESTQCDISEQLPIYDQGTSSISMPQLPENQNFSSISLVVHNAMQTLYSEQVENLSNVAYDAVPDQCNWNDNGFTLFENNENLYDPFNSSIELVHQQHTPSRLNQSSTTISDLSANIRTDNSRNSSFEVLTNVISSFLTPSFSSPSKKRKFIIERPHGESLTSMDAIYKIDQKEKRRLKNKKSTSAASKEATKTRKTPAKRGRKPKPLTKPTFVTFDDEDASNDTNANMMPMISCHSNVPYIPPQMPYSTQMPAPYGYNQSLNAFYSYAQSSITCYRCNQEILNGSYTKCTTCIKVCCANCSQLFYGLSTSNFTCEQCFLQSSLDLTATIRN</sequence>
<dbReference type="AlphaFoldDB" id="A0A816N5A9"/>
<protein>
    <recommendedName>
        <fullName evidence="2">DDE-1 domain-containing protein</fullName>
    </recommendedName>
</protein>
<feature type="region of interest" description="Disordered" evidence="1">
    <location>
        <begin position="630"/>
        <end position="679"/>
    </location>
</feature>
<dbReference type="Proteomes" id="UP000663887">
    <property type="component" value="Unassembled WGS sequence"/>
</dbReference>
<dbReference type="SUPFAM" id="SSF46689">
    <property type="entry name" value="Homeodomain-like"/>
    <property type="match status" value="1"/>
</dbReference>
<accession>A0A816N5A9</accession>
<dbReference type="PANTHER" id="PTHR19303:SF74">
    <property type="entry name" value="POGO TRANSPOSABLE ELEMENT WITH KRAB DOMAIN"/>
    <property type="match status" value="1"/>
</dbReference>
<evidence type="ECO:0000259" key="2">
    <source>
        <dbReference type="Pfam" id="PF03184"/>
    </source>
</evidence>
<dbReference type="InterPro" id="IPR004875">
    <property type="entry name" value="DDE_SF_endonuclease_dom"/>
</dbReference>
<evidence type="ECO:0000256" key="1">
    <source>
        <dbReference type="SAM" id="MobiDB-lite"/>
    </source>
</evidence>